<evidence type="ECO:0000313" key="3">
    <source>
        <dbReference type="Proteomes" id="UP000198611"/>
    </source>
</evidence>
<dbReference type="RefSeq" id="WP_093428598.1">
    <property type="nucleotide sequence ID" value="NZ_FOMJ01000006.1"/>
</dbReference>
<dbReference type="EMBL" id="FOMJ01000006">
    <property type="protein sequence ID" value="SFD60874.1"/>
    <property type="molecule type" value="Genomic_DNA"/>
</dbReference>
<evidence type="ECO:0000259" key="1">
    <source>
        <dbReference type="PROSITE" id="PS50883"/>
    </source>
</evidence>
<dbReference type="InterPro" id="IPR035919">
    <property type="entry name" value="EAL_sf"/>
</dbReference>
<accession>A0A1I1TQU5</accession>
<dbReference type="CDD" id="cd01948">
    <property type="entry name" value="EAL"/>
    <property type="match status" value="1"/>
</dbReference>
<dbReference type="InterPro" id="IPR050706">
    <property type="entry name" value="Cyclic-di-GMP_PDE-like"/>
</dbReference>
<dbReference type="PANTHER" id="PTHR33121">
    <property type="entry name" value="CYCLIC DI-GMP PHOSPHODIESTERASE PDEF"/>
    <property type="match status" value="1"/>
</dbReference>
<dbReference type="PROSITE" id="PS50883">
    <property type="entry name" value="EAL"/>
    <property type="match status" value="1"/>
</dbReference>
<dbReference type="InterPro" id="IPR001633">
    <property type="entry name" value="EAL_dom"/>
</dbReference>
<dbReference type="SMART" id="SM00052">
    <property type="entry name" value="EAL"/>
    <property type="match status" value="1"/>
</dbReference>
<dbReference type="Proteomes" id="UP000198611">
    <property type="component" value="Unassembled WGS sequence"/>
</dbReference>
<dbReference type="GO" id="GO:0071111">
    <property type="term" value="F:cyclic-guanylate-specific phosphodiesterase activity"/>
    <property type="evidence" value="ECO:0007669"/>
    <property type="project" value="InterPro"/>
</dbReference>
<gene>
    <name evidence="2" type="ORF">SAMN05660831_01974</name>
</gene>
<reference evidence="2 3" key="1">
    <citation type="submission" date="2016-10" db="EMBL/GenBank/DDBJ databases">
        <authorList>
            <person name="de Groot N.N."/>
        </authorList>
    </citation>
    <scope>NUCLEOTIDE SEQUENCE [LARGE SCALE GENOMIC DNA]</scope>
    <source>
        <strain evidence="2 3">HL3</strain>
    </source>
</reference>
<dbReference type="PANTHER" id="PTHR33121:SF15">
    <property type="entry name" value="BLUE LIGHT- AND TEMPERATURE-REGULATED ANTIREPRESSOR BLUF"/>
    <property type="match status" value="1"/>
</dbReference>
<dbReference type="OrthoDB" id="1673646at2"/>
<dbReference type="AlphaFoldDB" id="A0A1I1TQU5"/>
<dbReference type="SUPFAM" id="SSF141868">
    <property type="entry name" value="EAL domain-like"/>
    <property type="match status" value="1"/>
</dbReference>
<dbReference type="Pfam" id="PF00563">
    <property type="entry name" value="EAL"/>
    <property type="match status" value="1"/>
</dbReference>
<evidence type="ECO:0000313" key="2">
    <source>
        <dbReference type="EMBL" id="SFD60874.1"/>
    </source>
</evidence>
<proteinExistence type="predicted"/>
<feature type="domain" description="EAL" evidence="1">
    <location>
        <begin position="111"/>
        <end position="360"/>
    </location>
</feature>
<organism evidence="2 3">
    <name type="scientific">Thiohalospira halophila DSM 15071</name>
    <dbReference type="NCBI Taxonomy" id="1123397"/>
    <lineage>
        <taxon>Bacteria</taxon>
        <taxon>Pseudomonadati</taxon>
        <taxon>Pseudomonadota</taxon>
        <taxon>Gammaproteobacteria</taxon>
        <taxon>Thiohalospirales</taxon>
        <taxon>Thiohalospiraceae</taxon>
        <taxon>Thiohalospira</taxon>
    </lineage>
</organism>
<keyword evidence="3" id="KW-1185">Reference proteome</keyword>
<name>A0A1I1TQU5_9GAMM</name>
<dbReference type="STRING" id="1123397.SAMN05660831_01974"/>
<sequence>MSTESRSVCPRCERLPDAPRESGRLWLWPPLGHTLGKLRNALEAAGLAPEMLEGGQGLCVALERRSEQVETLAADLSRQELSDTRALFVPPGQEPGLEDYGRVTSLAQFVAYSGSGWLIELLGEGRLTVHFQPMFSAADPTEVVAHESLMRGLDREGGIISPGPMLGAARDADLLFQLDLAARRAAIQEASRHGAGGRVFINFSPASIYDPEYCLRTTMAALEETDLRPEQLVFEIIESDQINDVSKLRRIVDTYRAHGCGVALDDIGSGYSSLNILHQLQPDFIKLDMELVRDVDSTPYKAAIARKLLELATEIGVPTIAEGVETAAELDWVREHGATLIQGFYLARPAPEPRTVTGGL</sequence>
<protein>
    <submittedName>
        <fullName evidence="2">EAL domain, c-di-GMP-specific phosphodiesterase class I (Or its enzymatically inactive variant)</fullName>
    </submittedName>
</protein>
<dbReference type="Gene3D" id="3.20.20.450">
    <property type="entry name" value="EAL domain"/>
    <property type="match status" value="1"/>
</dbReference>